<reference evidence="2 3" key="1">
    <citation type="submission" date="2019-05" db="EMBL/GenBank/DDBJ databases">
        <title>Dyadobacter AR-3-8 sp. nov., isolated from arctic soil.</title>
        <authorList>
            <person name="Chaudhary D.K."/>
        </authorList>
    </citation>
    <scope>NUCLEOTIDE SEQUENCE [LARGE SCALE GENOMIC DNA]</scope>
    <source>
        <strain evidence="2 3">AR-3-8</strain>
    </source>
</reference>
<dbReference type="GO" id="GO:0003677">
    <property type="term" value="F:DNA binding"/>
    <property type="evidence" value="ECO:0007669"/>
    <property type="project" value="InterPro"/>
</dbReference>
<dbReference type="Gene3D" id="1.10.260.40">
    <property type="entry name" value="lambda repressor-like DNA-binding domains"/>
    <property type="match status" value="1"/>
</dbReference>
<dbReference type="InterPro" id="IPR010982">
    <property type="entry name" value="Lambda_DNA-bd_dom_sf"/>
</dbReference>
<protein>
    <submittedName>
        <fullName evidence="2">Helix-turn-helix transcriptional regulator</fullName>
    </submittedName>
</protein>
<dbReference type="RefSeq" id="WP_137344440.1">
    <property type="nucleotide sequence ID" value="NZ_BSQH01000020.1"/>
</dbReference>
<dbReference type="AlphaFoldDB" id="A0A4U6CQ05"/>
<name>A0A4U6CQ05_9BACT</name>
<accession>A0A4U6CQ05</accession>
<dbReference type="CDD" id="cd00093">
    <property type="entry name" value="HTH_XRE"/>
    <property type="match status" value="1"/>
</dbReference>
<evidence type="ECO:0000313" key="2">
    <source>
        <dbReference type="EMBL" id="TKT85497.1"/>
    </source>
</evidence>
<sequence length="138" mass="15678">MSEKESFKTIESIEENHQGRNAQRIRIYLGIKQEVLAQELGLSQPQISSIEKQTVIEESLLVRIAIALGVTPDLIKKFDVDRAIYNINHYKDSTINGGNNGSGTAHQQFNPLDKVVELYERLLTSEREKLELVLNKTK</sequence>
<organism evidence="2 3">
    <name type="scientific">Dyadobacter frigoris</name>
    <dbReference type="NCBI Taxonomy" id="2576211"/>
    <lineage>
        <taxon>Bacteria</taxon>
        <taxon>Pseudomonadati</taxon>
        <taxon>Bacteroidota</taxon>
        <taxon>Cytophagia</taxon>
        <taxon>Cytophagales</taxon>
        <taxon>Spirosomataceae</taxon>
        <taxon>Dyadobacter</taxon>
    </lineage>
</organism>
<dbReference type="InterPro" id="IPR001387">
    <property type="entry name" value="Cro/C1-type_HTH"/>
</dbReference>
<feature type="domain" description="HTH cro/C1-type" evidence="1">
    <location>
        <begin position="23"/>
        <end position="75"/>
    </location>
</feature>
<dbReference type="EMBL" id="SZVO01000030">
    <property type="protein sequence ID" value="TKT85497.1"/>
    <property type="molecule type" value="Genomic_DNA"/>
</dbReference>
<dbReference type="SUPFAM" id="SSF47413">
    <property type="entry name" value="lambda repressor-like DNA-binding domains"/>
    <property type="match status" value="1"/>
</dbReference>
<evidence type="ECO:0000259" key="1">
    <source>
        <dbReference type="PROSITE" id="PS50943"/>
    </source>
</evidence>
<dbReference type="OrthoDB" id="674774at2"/>
<dbReference type="Proteomes" id="UP000304900">
    <property type="component" value="Unassembled WGS sequence"/>
</dbReference>
<dbReference type="Pfam" id="PF01381">
    <property type="entry name" value="HTH_3"/>
    <property type="match status" value="1"/>
</dbReference>
<keyword evidence="3" id="KW-1185">Reference proteome</keyword>
<evidence type="ECO:0000313" key="3">
    <source>
        <dbReference type="Proteomes" id="UP000304900"/>
    </source>
</evidence>
<proteinExistence type="predicted"/>
<gene>
    <name evidence="2" type="ORF">FDK13_33820</name>
</gene>
<dbReference type="PROSITE" id="PS50943">
    <property type="entry name" value="HTH_CROC1"/>
    <property type="match status" value="1"/>
</dbReference>
<comment type="caution">
    <text evidence="2">The sequence shown here is derived from an EMBL/GenBank/DDBJ whole genome shotgun (WGS) entry which is preliminary data.</text>
</comment>
<dbReference type="SMART" id="SM00530">
    <property type="entry name" value="HTH_XRE"/>
    <property type="match status" value="1"/>
</dbReference>